<feature type="domain" description="Nucleoside phosphorylase" evidence="3">
    <location>
        <begin position="12"/>
        <end position="296"/>
    </location>
</feature>
<evidence type="ECO:0008006" key="9">
    <source>
        <dbReference type="Google" id="ProtNLM"/>
    </source>
</evidence>
<evidence type="ECO:0000259" key="6">
    <source>
        <dbReference type="Pfam" id="PF24883"/>
    </source>
</evidence>
<dbReference type="AlphaFoldDB" id="A0A8H5ZFN6"/>
<dbReference type="Pfam" id="PF01048">
    <property type="entry name" value="PNP_UDP_1"/>
    <property type="match status" value="1"/>
</dbReference>
<dbReference type="SMART" id="SM00248">
    <property type="entry name" value="ANK"/>
    <property type="match status" value="3"/>
</dbReference>
<evidence type="ECO:0000256" key="2">
    <source>
        <dbReference type="PROSITE-ProRule" id="PRU00023"/>
    </source>
</evidence>
<keyword evidence="1" id="KW-0677">Repeat</keyword>
<dbReference type="Gene3D" id="3.40.50.300">
    <property type="entry name" value="P-loop containing nucleotide triphosphate hydrolases"/>
    <property type="match status" value="1"/>
</dbReference>
<evidence type="ECO:0000313" key="7">
    <source>
        <dbReference type="EMBL" id="KAF5848365.1"/>
    </source>
</evidence>
<dbReference type="SUPFAM" id="SSF53167">
    <property type="entry name" value="Purine and uridine phosphorylases"/>
    <property type="match status" value="1"/>
</dbReference>
<name>A0A8H5ZFN6_COCSA</name>
<feature type="domain" description="Nephrocystin 3-like N-terminal" evidence="6">
    <location>
        <begin position="390"/>
        <end position="553"/>
    </location>
</feature>
<dbReference type="InterPro" id="IPR053137">
    <property type="entry name" value="NLR-like"/>
</dbReference>
<feature type="repeat" description="ANK" evidence="2">
    <location>
        <begin position="899"/>
        <end position="928"/>
    </location>
</feature>
<evidence type="ECO:0000259" key="5">
    <source>
        <dbReference type="Pfam" id="PF23239"/>
    </source>
</evidence>
<dbReference type="Pfam" id="PF22939">
    <property type="entry name" value="WHD_GPIID"/>
    <property type="match status" value="1"/>
</dbReference>
<dbReference type="InterPro" id="IPR055497">
    <property type="entry name" value="DUF7069"/>
</dbReference>
<evidence type="ECO:0000256" key="1">
    <source>
        <dbReference type="ARBA" id="ARBA00022737"/>
    </source>
</evidence>
<dbReference type="PROSITE" id="PS50088">
    <property type="entry name" value="ANK_REPEAT"/>
    <property type="match status" value="1"/>
</dbReference>
<dbReference type="Proteomes" id="UP000624244">
    <property type="component" value="Unassembled WGS sequence"/>
</dbReference>
<keyword evidence="2" id="KW-0040">ANK repeat</keyword>
<dbReference type="InterPro" id="IPR056884">
    <property type="entry name" value="NPHP3-like_N"/>
</dbReference>
<evidence type="ECO:0000313" key="8">
    <source>
        <dbReference type="Proteomes" id="UP000624244"/>
    </source>
</evidence>
<dbReference type="GO" id="GO:0009116">
    <property type="term" value="P:nucleoside metabolic process"/>
    <property type="evidence" value="ECO:0007669"/>
    <property type="project" value="InterPro"/>
</dbReference>
<dbReference type="InterPro" id="IPR054471">
    <property type="entry name" value="GPIID_WHD"/>
</dbReference>
<dbReference type="InterPro" id="IPR002110">
    <property type="entry name" value="Ankyrin_rpt"/>
</dbReference>
<dbReference type="GO" id="GO:0003824">
    <property type="term" value="F:catalytic activity"/>
    <property type="evidence" value="ECO:0007669"/>
    <property type="project" value="InterPro"/>
</dbReference>
<dbReference type="InterPro" id="IPR000845">
    <property type="entry name" value="Nucleoside_phosphorylase_d"/>
</dbReference>
<dbReference type="InterPro" id="IPR027417">
    <property type="entry name" value="P-loop_NTPase"/>
</dbReference>
<dbReference type="SUPFAM" id="SSF52540">
    <property type="entry name" value="P-loop containing nucleoside triphosphate hydrolases"/>
    <property type="match status" value="1"/>
</dbReference>
<dbReference type="EMBL" id="WNKQ01000011">
    <property type="protein sequence ID" value="KAF5848365.1"/>
    <property type="molecule type" value="Genomic_DNA"/>
</dbReference>
<dbReference type="Pfam" id="PF23239">
    <property type="entry name" value="DUF7069"/>
    <property type="match status" value="1"/>
</dbReference>
<gene>
    <name evidence="7" type="ORF">GGP41_005751</name>
</gene>
<organism evidence="7 8">
    <name type="scientific">Cochliobolus sativus</name>
    <name type="common">Common root rot and spot blotch fungus</name>
    <name type="synonym">Bipolaris sorokiniana</name>
    <dbReference type="NCBI Taxonomy" id="45130"/>
    <lineage>
        <taxon>Eukaryota</taxon>
        <taxon>Fungi</taxon>
        <taxon>Dikarya</taxon>
        <taxon>Ascomycota</taxon>
        <taxon>Pezizomycotina</taxon>
        <taxon>Dothideomycetes</taxon>
        <taxon>Pleosporomycetidae</taxon>
        <taxon>Pleosporales</taxon>
        <taxon>Pleosporineae</taxon>
        <taxon>Pleosporaceae</taxon>
        <taxon>Bipolaris</taxon>
    </lineage>
</organism>
<dbReference type="InterPro" id="IPR036770">
    <property type="entry name" value="Ankyrin_rpt-contain_sf"/>
</dbReference>
<dbReference type="InterPro" id="IPR035994">
    <property type="entry name" value="Nucleoside_phosphorylase_sf"/>
</dbReference>
<protein>
    <recommendedName>
        <fullName evidence="9">Nucleoside phosphorylase domain-containing protein</fullName>
    </recommendedName>
</protein>
<dbReference type="Pfam" id="PF12796">
    <property type="entry name" value="Ank_2"/>
    <property type="match status" value="1"/>
</dbReference>
<feature type="domain" description="DUF7069" evidence="5">
    <location>
        <begin position="583"/>
        <end position="648"/>
    </location>
</feature>
<dbReference type="SUPFAM" id="SSF48403">
    <property type="entry name" value="Ankyrin repeat"/>
    <property type="match status" value="1"/>
</dbReference>
<reference evidence="7" key="1">
    <citation type="submission" date="2019-11" db="EMBL/GenBank/DDBJ databases">
        <title>Bipolaris sorokiniana Genome sequencing.</title>
        <authorList>
            <person name="Wang H."/>
        </authorList>
    </citation>
    <scope>NUCLEOTIDE SEQUENCE</scope>
</reference>
<dbReference type="Gene3D" id="3.40.50.1580">
    <property type="entry name" value="Nucleoside phosphorylase domain"/>
    <property type="match status" value="1"/>
</dbReference>
<dbReference type="PANTHER" id="PTHR46082:SF11">
    <property type="entry name" value="AAA+ ATPASE DOMAIN-CONTAINING PROTEIN-RELATED"/>
    <property type="match status" value="1"/>
</dbReference>
<dbReference type="PANTHER" id="PTHR46082">
    <property type="entry name" value="ATP/GTP-BINDING PROTEIN-RELATED"/>
    <property type="match status" value="1"/>
</dbReference>
<accession>A0A8H5ZFN6</accession>
<dbReference type="Pfam" id="PF24883">
    <property type="entry name" value="NPHP3_N"/>
    <property type="match status" value="1"/>
</dbReference>
<sequence>MSRKLCREDYTVGWVCALPVELAAALEMLDEEHAALDRDPHDENIYYLGSVAGHNVVIVCLPTGRIGNNPAAAVATQMKAAFNCIRFGLMVGIGGGVPSAEADIRLGDVVVSKPDKTFGGVVQYDSGKATLSGFERTGSLNSPPQILLAALASVQANGFRGRSKVAEYIAKLNRVPKFRRDKAGADIFFEPTYDHEGGPTCNKCKAERQEAREPRDSDGEVVIHYGTIASGNQVIKNAAKRDEISADLGGVLCFEMEAAGLMNSFPCLVVRGICDYADSHKNKRWQPYAAGAAAAYAKEVLSVIPPSIVEAEKKIGEVLYDLHMVAEDHRNIAKDGLVISQQSLHIQQQAHEQTLSDRQAKCLQLFRLTKNTEDATYKWYKERIADRVEGTCMWFLNHPHFQEWKRKESGPLLVSADPGCGKSVLAKYLVDHVLAESSTVCCYFFFKDQVQNTVREALCALLHQLFSQKPSLLVHAVKQYDKDGEGLVNSTSSLWAVLGNAVQDASTGSITVVLDALDECAESEIKDLMRSVETQVQNGELSNAKLKLFMTSRPYEHVVSELHNLSEAFPRIRIPGEDESETISQEVNCVVRYRVDQFAKEKGLADEMKACLEEQLLKMEHRTYLWVYLVFDYLEGCCFKRTPKGMASEFSKLPENVDQAYERILNKSKDRSVVPKALAIILAATRPLTLSEMSIAMEVDESTKSIEDLDLEQEDDFKSRLRSWCGLFVSVHHSRIYFLHQTAREFLLAELSFSRPIEKGLQWRGSTTMKDAHTSLAECCVRFLSFFDHGGSVTTDQIQIVNKGAFLEYSAKSWGLHLRKSTICDDAGAAIAPLTLKLSDPDAEVYSVWSQMYWKVNYPKDPGFRTRLMVACFFGHVAVAKRSLEEGADVNAQGGFYGNALYAASSRGHEQVVRLLVEKGADVNAQGGFYGNALQAASSTGHEQVARLLVEKGADGKEHAGYSTENSRKRIRLT</sequence>
<comment type="caution">
    <text evidence="7">The sequence shown here is derived from an EMBL/GenBank/DDBJ whole genome shotgun (WGS) entry which is preliminary data.</text>
</comment>
<proteinExistence type="predicted"/>
<evidence type="ECO:0000259" key="4">
    <source>
        <dbReference type="Pfam" id="PF22939"/>
    </source>
</evidence>
<dbReference type="PROSITE" id="PS50297">
    <property type="entry name" value="ANK_REP_REGION"/>
    <property type="match status" value="1"/>
</dbReference>
<evidence type="ECO:0000259" key="3">
    <source>
        <dbReference type="Pfam" id="PF01048"/>
    </source>
</evidence>
<feature type="domain" description="GPI inositol-deacylase winged helix" evidence="4">
    <location>
        <begin position="661"/>
        <end position="750"/>
    </location>
</feature>
<dbReference type="Gene3D" id="1.25.40.20">
    <property type="entry name" value="Ankyrin repeat-containing domain"/>
    <property type="match status" value="1"/>
</dbReference>